<keyword evidence="3" id="KW-1185">Reference proteome</keyword>
<dbReference type="Proteomes" id="UP000664369">
    <property type="component" value="Unassembled WGS sequence"/>
</dbReference>
<proteinExistence type="predicted"/>
<feature type="domain" description="Tape measure protein N-terminal" evidence="1">
    <location>
        <begin position="72"/>
        <end position="255"/>
    </location>
</feature>
<dbReference type="NCBIfam" id="TIGR02675">
    <property type="entry name" value="tape_meas_nterm"/>
    <property type="match status" value="1"/>
</dbReference>
<organism evidence="2 3">
    <name type="scientific">Hymenobacter negativus</name>
    <dbReference type="NCBI Taxonomy" id="2795026"/>
    <lineage>
        <taxon>Bacteria</taxon>
        <taxon>Pseudomonadati</taxon>
        <taxon>Bacteroidota</taxon>
        <taxon>Cytophagia</taxon>
        <taxon>Cytophagales</taxon>
        <taxon>Hymenobacteraceae</taxon>
        <taxon>Hymenobacter</taxon>
    </lineage>
</organism>
<dbReference type="RefSeq" id="WP_208174787.1">
    <property type="nucleotide sequence ID" value="NZ_JAGETZ010000003.1"/>
</dbReference>
<dbReference type="InterPro" id="IPR013491">
    <property type="entry name" value="Tape_meas_N"/>
</dbReference>
<comment type="caution">
    <text evidence="2">The sequence shown here is derived from an EMBL/GenBank/DDBJ whole genome shotgun (WGS) entry which is preliminary data.</text>
</comment>
<dbReference type="Pfam" id="PF20155">
    <property type="entry name" value="TMP_3"/>
    <property type="match status" value="1"/>
</dbReference>
<protein>
    <submittedName>
        <fullName evidence="2">Tape measure protein</fullName>
    </submittedName>
</protein>
<dbReference type="EMBL" id="JAGETZ010000003">
    <property type="protein sequence ID" value="MBO2009168.1"/>
    <property type="molecule type" value="Genomic_DNA"/>
</dbReference>
<sequence>MANVLNFKLTLEDLLGPKVASAIQRVTQLGQQVDKPHKLNIDTSQANGALSGVMGLVGKLGLAAAFATGAKAIVGMGTQMEQTRIQFETFTGSAEKGNAVIGQLQKFANLTPFDDEQVISAGRQLLAFGEDATSLNPILTKLGNISSATGKDFGELVSIYGKNKLSGIIQGEDLNQLNDSGIPVMKSLAAQLGVNVSQVRKMGEQGKITFAMLDKSFDELGGAGGKWGDLMDKQSQTVAGRWSSLVGFAQNLGGKMGEAVNPFIGRIVDGGNELLLFIQKNTDKIKEMFQPAVTAMEPLFEAFDRIRQQLFGNADAGSILTTVFNGLANVIRLLAPVLRIAATLAGKVVTVVWDLIKGIAKFIQTHEWIQKYYAAIWGGAVAAFKGIADAAGKFLGGTGKILEGLMTMNWSKLKEGFSETMSSLADGPKVGGDIASGVVKGWKEGIKPIKLFGDDKPMGTDAASTFLNKQAGRAQGKAPALTAAASAGGVAGVGGKGITNIYLTVNRPFENTTITAGTQQQAAKQTADMFRDFFMAELNDVNTLASN</sequence>
<evidence type="ECO:0000313" key="2">
    <source>
        <dbReference type="EMBL" id="MBO2009168.1"/>
    </source>
</evidence>
<evidence type="ECO:0000259" key="1">
    <source>
        <dbReference type="Pfam" id="PF20155"/>
    </source>
</evidence>
<accession>A0ABS3QDT0</accession>
<evidence type="ECO:0000313" key="3">
    <source>
        <dbReference type="Proteomes" id="UP000664369"/>
    </source>
</evidence>
<name>A0ABS3QDT0_9BACT</name>
<gene>
    <name evidence="2" type="ORF">J4E00_08895</name>
</gene>
<reference evidence="2 3" key="1">
    <citation type="submission" date="2021-03" db="EMBL/GenBank/DDBJ databases">
        <authorList>
            <person name="Kim M.K."/>
        </authorList>
    </citation>
    <scope>NUCLEOTIDE SEQUENCE [LARGE SCALE GENOMIC DNA]</scope>
    <source>
        <strain evidence="2 3">BT442</strain>
    </source>
</reference>